<feature type="transmembrane region" description="Helical" evidence="10">
    <location>
        <begin position="454"/>
        <end position="472"/>
    </location>
</feature>
<keyword evidence="3 9" id="KW-1003">Cell membrane</keyword>
<dbReference type="OrthoDB" id="9805788at2"/>
<evidence type="ECO:0000256" key="5">
    <source>
        <dbReference type="ARBA" id="ARBA00022692"/>
    </source>
</evidence>
<dbReference type="PANTHER" id="PTHR13285">
    <property type="entry name" value="ACYLTRANSFERASE"/>
    <property type="match status" value="1"/>
</dbReference>
<feature type="transmembrane region" description="Helical" evidence="10">
    <location>
        <begin position="119"/>
        <end position="139"/>
    </location>
</feature>
<dbReference type="AlphaFoldDB" id="A0A5C5ZDJ0"/>
<protein>
    <submittedName>
        <fullName evidence="11">Peptidoglycan O-acetyltransferase</fullName>
        <ecNumber evidence="11">2.3.1.-</ecNumber>
    </submittedName>
</protein>
<keyword evidence="7 9" id="KW-0472">Membrane</keyword>
<comment type="caution">
    <text evidence="11">The sequence shown here is derived from an EMBL/GenBank/DDBJ whole genome shotgun (WGS) entry which is preliminary data.</text>
</comment>
<dbReference type="GO" id="GO:0005886">
    <property type="term" value="C:plasma membrane"/>
    <property type="evidence" value="ECO:0007669"/>
    <property type="project" value="UniProtKB-SubCell"/>
</dbReference>
<feature type="transmembrane region" description="Helical" evidence="10">
    <location>
        <begin position="384"/>
        <end position="405"/>
    </location>
</feature>
<evidence type="ECO:0000256" key="4">
    <source>
        <dbReference type="ARBA" id="ARBA00022679"/>
    </source>
</evidence>
<feature type="transmembrane region" description="Helical" evidence="10">
    <location>
        <begin position="353"/>
        <end position="372"/>
    </location>
</feature>
<evidence type="ECO:0000313" key="11">
    <source>
        <dbReference type="EMBL" id="TWT85238.1"/>
    </source>
</evidence>
<proteinExistence type="inferred from homology"/>
<dbReference type="PIRSF" id="PIRSF500217">
    <property type="entry name" value="AlgI"/>
    <property type="match status" value="1"/>
</dbReference>
<evidence type="ECO:0000256" key="10">
    <source>
        <dbReference type="SAM" id="Phobius"/>
    </source>
</evidence>
<accession>A0A5C5ZDJ0</accession>
<evidence type="ECO:0000256" key="7">
    <source>
        <dbReference type="ARBA" id="ARBA00023136"/>
    </source>
</evidence>
<feature type="transmembrane region" description="Helical" evidence="10">
    <location>
        <begin position="77"/>
        <end position="99"/>
    </location>
</feature>
<dbReference type="Pfam" id="PF03062">
    <property type="entry name" value="MBOAT"/>
    <property type="match status" value="1"/>
</dbReference>
<dbReference type="GO" id="GO:0042121">
    <property type="term" value="P:alginic acid biosynthetic process"/>
    <property type="evidence" value="ECO:0007669"/>
    <property type="project" value="InterPro"/>
</dbReference>
<dbReference type="InterPro" id="IPR004299">
    <property type="entry name" value="MBOAT_fam"/>
</dbReference>
<keyword evidence="8 9" id="KW-0012">Acyltransferase</keyword>
<evidence type="ECO:0000256" key="8">
    <source>
        <dbReference type="ARBA" id="ARBA00023315"/>
    </source>
</evidence>
<feature type="transmembrane region" description="Helical" evidence="10">
    <location>
        <begin position="411"/>
        <end position="434"/>
    </location>
</feature>
<dbReference type="InterPro" id="IPR028362">
    <property type="entry name" value="AlgI"/>
</dbReference>
<reference evidence="11 12" key="1">
    <citation type="submission" date="2019-02" db="EMBL/GenBank/DDBJ databases">
        <title>Deep-cultivation of Planctomycetes and their phenomic and genomic characterization uncovers novel biology.</title>
        <authorList>
            <person name="Wiegand S."/>
            <person name="Jogler M."/>
            <person name="Boedeker C."/>
            <person name="Pinto D."/>
            <person name="Vollmers J."/>
            <person name="Rivas-Marin E."/>
            <person name="Kohn T."/>
            <person name="Peeters S.H."/>
            <person name="Heuer A."/>
            <person name="Rast P."/>
            <person name="Oberbeckmann S."/>
            <person name="Bunk B."/>
            <person name="Jeske O."/>
            <person name="Meyerdierks A."/>
            <person name="Storesund J.E."/>
            <person name="Kallscheuer N."/>
            <person name="Luecker S."/>
            <person name="Lage O.M."/>
            <person name="Pohl T."/>
            <person name="Merkel B.J."/>
            <person name="Hornburger P."/>
            <person name="Mueller R.-W."/>
            <person name="Bruemmer F."/>
            <person name="Labrenz M."/>
            <person name="Spormann A.M."/>
            <person name="Op Den Camp H."/>
            <person name="Overmann J."/>
            <person name="Amann R."/>
            <person name="Jetten M.S.M."/>
            <person name="Mascher T."/>
            <person name="Medema M.H."/>
            <person name="Devos D.P."/>
            <person name="Kaster A.-K."/>
            <person name="Ovreas L."/>
            <person name="Rohde M."/>
            <person name="Galperin M.Y."/>
            <person name="Jogler C."/>
        </authorList>
    </citation>
    <scope>NUCLEOTIDE SEQUENCE [LARGE SCALE GENOMIC DNA]</scope>
    <source>
        <strain evidence="11 12">Pla123a</strain>
    </source>
</reference>
<evidence type="ECO:0000256" key="3">
    <source>
        <dbReference type="ARBA" id="ARBA00022475"/>
    </source>
</evidence>
<keyword evidence="4 9" id="KW-0808">Transferase</keyword>
<dbReference type="EMBL" id="SJPO01000001">
    <property type="protein sequence ID" value="TWT85238.1"/>
    <property type="molecule type" value="Genomic_DNA"/>
</dbReference>
<evidence type="ECO:0000256" key="1">
    <source>
        <dbReference type="ARBA" id="ARBA00004651"/>
    </source>
</evidence>
<evidence type="ECO:0000256" key="6">
    <source>
        <dbReference type="ARBA" id="ARBA00022989"/>
    </source>
</evidence>
<keyword evidence="5 10" id="KW-0812">Transmembrane</keyword>
<feature type="transmembrane region" description="Helical" evidence="10">
    <location>
        <begin position="47"/>
        <end position="65"/>
    </location>
</feature>
<evidence type="ECO:0000256" key="2">
    <source>
        <dbReference type="ARBA" id="ARBA00010323"/>
    </source>
</evidence>
<evidence type="ECO:0000256" key="9">
    <source>
        <dbReference type="PIRNR" id="PIRNR016636"/>
    </source>
</evidence>
<gene>
    <name evidence="11" type="primary">patA_1</name>
    <name evidence="11" type="ORF">Pla123a_00440</name>
</gene>
<dbReference type="EC" id="2.3.1.-" evidence="11"/>
<dbReference type="InterPro" id="IPR024194">
    <property type="entry name" value="Ac/AlaTfrase_AlgI/DltB"/>
</dbReference>
<sequence>MLFVEPTFLFVFLPLVVMAYALCPLPLRNALLLGASLVFYALGEKEYVAVMIGSIGANYLLGLAIDRVHGSPWATRALVAATVAVNLAPLVYFKYAGFIAQNTPALDSGIVARLASTHLPIGISFFTFQGLSYVLDVAARRTRPQRNPLDLGLYIALFPQLIAGPIVRYTQLRDQLHGRLWRFSLMAAGSRRFVIGAAKKLLIANPMAEVADGVFSLPADELGAPLAWTGAIAYTFQIYFDFSGYSDMAVGLGRLFGFRIPRNFNYPYISRSITEFWRRWHISLSSWFRDYVYIPLGGNRGGEAATYRNLLIVFLLCGLWHGAGWGFILWGAYHGLFLIAERAGLGRLLSKMPAPIGWAYAMLGTVIGWILFRASTGPTPEGDAFGYFLGYLGAMFGLTGSPGLQHTIAEFVFPAHLLVFFAAAIACTPILLVLTRAAARTGRRPSRAAATTTLHAAVYGVLAVLVTIRAASDAYNPFIYFQF</sequence>
<dbReference type="PIRSF" id="PIRSF016636">
    <property type="entry name" value="AlgI_DltB"/>
    <property type="match status" value="1"/>
</dbReference>
<keyword evidence="12" id="KW-1185">Reference proteome</keyword>
<dbReference type="GO" id="GO:0016746">
    <property type="term" value="F:acyltransferase activity"/>
    <property type="evidence" value="ECO:0007669"/>
    <property type="project" value="UniProtKB-KW"/>
</dbReference>
<feature type="transmembrane region" description="Helical" evidence="10">
    <location>
        <begin position="310"/>
        <end position="333"/>
    </location>
</feature>
<dbReference type="Proteomes" id="UP000318478">
    <property type="component" value="Unassembled WGS sequence"/>
</dbReference>
<dbReference type="PANTHER" id="PTHR13285:SF23">
    <property type="entry name" value="TEICHOIC ACID D-ALANYLTRANSFERASE"/>
    <property type="match status" value="1"/>
</dbReference>
<evidence type="ECO:0000313" key="12">
    <source>
        <dbReference type="Proteomes" id="UP000318478"/>
    </source>
</evidence>
<name>A0A5C5ZDJ0_9BACT</name>
<comment type="subcellular location">
    <subcellularLocation>
        <location evidence="1">Cell membrane</location>
        <topology evidence="1">Multi-pass membrane protein</topology>
    </subcellularLocation>
</comment>
<organism evidence="11 12">
    <name type="scientific">Posidoniimonas polymericola</name>
    <dbReference type="NCBI Taxonomy" id="2528002"/>
    <lineage>
        <taxon>Bacteria</taxon>
        <taxon>Pseudomonadati</taxon>
        <taxon>Planctomycetota</taxon>
        <taxon>Planctomycetia</taxon>
        <taxon>Pirellulales</taxon>
        <taxon>Lacipirellulaceae</taxon>
        <taxon>Posidoniimonas</taxon>
    </lineage>
</organism>
<dbReference type="InterPro" id="IPR051085">
    <property type="entry name" value="MB_O-acyltransferase"/>
</dbReference>
<dbReference type="RefSeq" id="WP_146583517.1">
    <property type="nucleotide sequence ID" value="NZ_SJPO01000001.1"/>
</dbReference>
<comment type="similarity">
    <text evidence="2 9">Belongs to the membrane-bound acyltransferase family.</text>
</comment>
<feature type="transmembrane region" description="Helical" evidence="10">
    <location>
        <begin position="7"/>
        <end position="27"/>
    </location>
</feature>
<keyword evidence="6 10" id="KW-1133">Transmembrane helix</keyword>